<dbReference type="OrthoDB" id="8957685at2759"/>
<evidence type="ECO:0000256" key="13">
    <source>
        <dbReference type="ARBA" id="ARBA00023157"/>
    </source>
</evidence>
<reference evidence="18" key="4">
    <citation type="submission" date="2025-09" db="UniProtKB">
        <authorList>
            <consortium name="Ensembl"/>
        </authorList>
    </citation>
    <scope>IDENTIFICATION</scope>
</reference>
<keyword evidence="9" id="KW-0812">Transmembrane</keyword>
<feature type="region of interest" description="Disordered" evidence="16">
    <location>
        <begin position="579"/>
        <end position="660"/>
    </location>
</feature>
<dbReference type="RefSeq" id="XP_010877204.2">
    <property type="nucleotide sequence ID" value="XM_010878902.4"/>
</dbReference>
<dbReference type="FunFam" id="2.60.40.4100:FF:000002">
    <property type="entry name" value="Zona pellucida sperm-binding protein 3"/>
    <property type="match status" value="1"/>
</dbReference>
<feature type="domain" description="ZP" evidence="17">
    <location>
        <begin position="141"/>
        <end position="395"/>
    </location>
</feature>
<dbReference type="Ensembl" id="ENSELUT00000015797.3">
    <property type="protein sequence ID" value="ENSELUP00000027493.2"/>
    <property type="gene ID" value="ENSELUG00000003739.3"/>
</dbReference>
<dbReference type="GO" id="GO:2000344">
    <property type="term" value="P:positive regulation of acrosome reaction"/>
    <property type="evidence" value="ECO:0007669"/>
    <property type="project" value="TreeGrafter"/>
</dbReference>
<evidence type="ECO:0000256" key="12">
    <source>
        <dbReference type="ARBA" id="ARBA00023136"/>
    </source>
</evidence>
<evidence type="ECO:0000256" key="10">
    <source>
        <dbReference type="ARBA" id="ARBA00022729"/>
    </source>
</evidence>
<dbReference type="GeneID" id="105015621"/>
<dbReference type="FunFam" id="2.60.40.3210:FF:000001">
    <property type="entry name" value="Zona pellucida sperm-binding protein 3"/>
    <property type="match status" value="1"/>
</dbReference>
<dbReference type="InterPro" id="IPR055356">
    <property type="entry name" value="ZP-N"/>
</dbReference>
<evidence type="ECO:0000256" key="16">
    <source>
        <dbReference type="SAM" id="MobiDB-lite"/>
    </source>
</evidence>
<dbReference type="Gene3D" id="2.60.40.4100">
    <property type="entry name" value="Zona pellucida, ZP-C domain"/>
    <property type="match status" value="1"/>
</dbReference>
<dbReference type="SMART" id="SM00241">
    <property type="entry name" value="ZP"/>
    <property type="match status" value="1"/>
</dbReference>
<keyword evidence="7" id="KW-0272">Extracellular matrix</keyword>
<dbReference type="OMA" id="WADDGHE"/>
<evidence type="ECO:0000256" key="3">
    <source>
        <dbReference type="ARBA" id="ARBA00006735"/>
    </source>
</evidence>
<dbReference type="Gene3D" id="2.60.40.3210">
    <property type="entry name" value="Zona pellucida, ZP-N domain"/>
    <property type="match status" value="1"/>
</dbReference>
<sequence>MRADRKLGKGTKLFAMKTKWLLYILWSVFSLRIANATFGIYESSYVSRPVGRRNILKLGTSKGVGDTLKAHLSPTENRKSSLRIPSHTITFTTSQPTHEFKQSSSITYSSPQPRGQHRMLLSTPAPKSELGFASLPDVSVTCSSDDFVVRVKRAFYGFHADSEELTLGSTCKSNGVLMPYGDLLFAYSMTECDGKREMPPGYLIYKFVLHYAPQTTFPRDAHRVNIDIECRFQRYFHVYQRVVRPTWETPIVRKRLKGRTADFRIQLMDDVWSMPAKSQVYILGQTVHFQVSALHLPHGGKLFINHCYATTSSDPKTSRKLTVIDNFGCMRESQKNVGGSEFVLPNTDDTVRFSISAFQFTSDPDTPVFLHCKLHVTSNEYGPMHKFCTYKDNRWWALTGEDSVCDCCDSKCVTSKPRRAMVEGFASSEALLFSDQPSTPRGSVSQVRPSPVYDDEEYVWFETKLDGKIDEFDNPDHLPTFDGNNHGDEEEQSYSLFPEKEKQHVEEDEAVPLEGERSQVLQTVFTIGKIFRGAQGSGLRDTEITGEAPGLRAKEGEELTQDFPLESERVGLRERRPWEVGGPESMEEEASGENRWIHPQESSSMWSGVGDKSESQEEVVSQSTKEWGLRVGDEQLLELPKDEGGKGSEPEQRDEEGKTVPVISEALEEILGDNKGLVESTIDSGKDLPRVWYFKWR</sequence>
<evidence type="ECO:0000313" key="19">
    <source>
        <dbReference type="Proteomes" id="UP000265140"/>
    </source>
</evidence>
<dbReference type="PROSITE" id="PS51034">
    <property type="entry name" value="ZP_2"/>
    <property type="match status" value="1"/>
</dbReference>
<evidence type="ECO:0000256" key="9">
    <source>
        <dbReference type="ARBA" id="ARBA00022692"/>
    </source>
</evidence>
<keyword evidence="11" id="KW-1133">Transmembrane helix</keyword>
<name>A0A3P8ZGC4_ESOLU</name>
<dbReference type="KEGG" id="els:105015621"/>
<evidence type="ECO:0000256" key="7">
    <source>
        <dbReference type="ARBA" id="ARBA00022530"/>
    </source>
</evidence>
<keyword evidence="5" id="KW-1003">Cell membrane</keyword>
<comment type="subcellular location">
    <subcellularLocation>
        <location evidence="1">Cell membrane</location>
        <topology evidence="1">Single-pass type I membrane protein</topology>
    </subcellularLocation>
    <subcellularLocation>
        <location evidence="2">Secreted</location>
        <location evidence="2">Extracellular space</location>
        <location evidence="2">Extracellular matrix</location>
    </subcellularLocation>
</comment>
<dbReference type="Pfam" id="PF23344">
    <property type="entry name" value="ZP-N"/>
    <property type="match status" value="1"/>
</dbReference>
<dbReference type="InterPro" id="IPR042235">
    <property type="entry name" value="ZP-C_dom"/>
</dbReference>
<keyword evidence="8" id="KW-0165">Cleavage on pair of basic residues</keyword>
<dbReference type="InterPro" id="IPR055355">
    <property type="entry name" value="ZP-C"/>
</dbReference>
<evidence type="ECO:0000256" key="14">
    <source>
        <dbReference type="ARBA" id="ARBA00023180"/>
    </source>
</evidence>
<dbReference type="Proteomes" id="UP000265140">
    <property type="component" value="Chromosome 15"/>
</dbReference>
<protein>
    <recommendedName>
        <fullName evidence="4">Zona pellucida sperm-binding protein 3</fullName>
    </recommendedName>
    <alternativeName>
        <fullName evidence="15">Zona pellucida glycoprotein 3</fullName>
    </alternativeName>
</protein>
<reference evidence="18" key="2">
    <citation type="submission" date="2020-02" db="EMBL/GenBank/DDBJ databases">
        <title>Esox lucius (northern pike) genome, fEsoLuc1, primary haplotype.</title>
        <authorList>
            <person name="Myers G."/>
            <person name="Karagic N."/>
            <person name="Meyer A."/>
            <person name="Pippel M."/>
            <person name="Reichard M."/>
            <person name="Winkler S."/>
            <person name="Tracey A."/>
            <person name="Sims Y."/>
            <person name="Howe K."/>
            <person name="Rhie A."/>
            <person name="Formenti G."/>
            <person name="Durbin R."/>
            <person name="Fedrigo O."/>
            <person name="Jarvis E.D."/>
        </authorList>
    </citation>
    <scope>NUCLEOTIDE SEQUENCE [LARGE SCALE GENOMIC DNA]</scope>
</reference>
<evidence type="ECO:0000256" key="4">
    <source>
        <dbReference type="ARBA" id="ARBA00017980"/>
    </source>
</evidence>
<evidence type="ECO:0000256" key="5">
    <source>
        <dbReference type="ARBA" id="ARBA00022475"/>
    </source>
</evidence>
<dbReference type="GO" id="GO:0035803">
    <property type="term" value="P:egg coat formation"/>
    <property type="evidence" value="ECO:0007669"/>
    <property type="project" value="TreeGrafter"/>
</dbReference>
<accession>A0A3P8ZGC4</accession>
<keyword evidence="13" id="KW-1015">Disulfide bond</keyword>
<evidence type="ECO:0000259" key="17">
    <source>
        <dbReference type="PROSITE" id="PS51034"/>
    </source>
</evidence>
<dbReference type="GO" id="GO:0032190">
    <property type="term" value="F:acrosin binding"/>
    <property type="evidence" value="ECO:0007669"/>
    <property type="project" value="TreeGrafter"/>
</dbReference>
<evidence type="ECO:0000256" key="6">
    <source>
        <dbReference type="ARBA" id="ARBA00022525"/>
    </source>
</evidence>
<dbReference type="RefSeq" id="XP_034153217.1">
    <property type="nucleotide sequence ID" value="XM_034297326.1"/>
</dbReference>
<evidence type="ECO:0000256" key="1">
    <source>
        <dbReference type="ARBA" id="ARBA00004251"/>
    </source>
</evidence>
<dbReference type="AlphaFoldDB" id="A0A3P8ZGC4"/>
<reference evidence="18" key="3">
    <citation type="submission" date="2025-08" db="UniProtKB">
        <authorList>
            <consortium name="Ensembl"/>
        </authorList>
    </citation>
    <scope>IDENTIFICATION</scope>
</reference>
<feature type="compositionally biased region" description="Basic and acidic residues" evidence="16">
    <location>
        <begin position="627"/>
        <end position="658"/>
    </location>
</feature>
<evidence type="ECO:0000256" key="2">
    <source>
        <dbReference type="ARBA" id="ARBA00004498"/>
    </source>
</evidence>
<dbReference type="Bgee" id="ENSELUG00000003739">
    <property type="expression patterns" value="Expressed in ovary and 6 other cell types or tissues"/>
</dbReference>
<dbReference type="GO" id="GO:0007339">
    <property type="term" value="P:binding of sperm to zona pellucida"/>
    <property type="evidence" value="ECO:0007669"/>
    <property type="project" value="TreeGrafter"/>
</dbReference>
<evidence type="ECO:0000256" key="15">
    <source>
        <dbReference type="ARBA" id="ARBA00030824"/>
    </source>
</evidence>
<comment type="similarity">
    <text evidence="3">Belongs to the ZP domain family. ZPC subfamily.</text>
</comment>
<evidence type="ECO:0000256" key="11">
    <source>
        <dbReference type="ARBA" id="ARBA00022989"/>
    </source>
</evidence>
<reference evidence="19" key="1">
    <citation type="journal article" date="2014" name="PLoS ONE">
        <title>The genome and linkage map of the northern pike (Esox lucius): conserved synteny revealed between the salmonid sister group and the Neoteleostei.</title>
        <authorList>
            <person name="Rondeau E.B."/>
            <person name="Minkley D.R."/>
            <person name="Leong J.S."/>
            <person name="Messmer A.M."/>
            <person name="Jantzen J.R."/>
            <person name="von Schalburg K.R."/>
            <person name="Lemon C."/>
            <person name="Bird N.H."/>
            <person name="Koop B.F."/>
        </authorList>
    </citation>
    <scope>NUCLEOTIDE SEQUENCE</scope>
</reference>
<evidence type="ECO:0000256" key="8">
    <source>
        <dbReference type="ARBA" id="ARBA00022685"/>
    </source>
</evidence>
<evidence type="ECO:0000313" key="18">
    <source>
        <dbReference type="Ensembl" id="ENSELUP00000027493.2"/>
    </source>
</evidence>
<keyword evidence="19" id="KW-1185">Reference proteome</keyword>
<dbReference type="Pfam" id="PF00100">
    <property type="entry name" value="Zona_pellucida"/>
    <property type="match status" value="1"/>
</dbReference>
<dbReference type="InParanoid" id="A0A3P8ZGC4"/>
<keyword evidence="14" id="KW-0325">Glycoprotein</keyword>
<keyword evidence="6" id="KW-0964">Secreted</keyword>
<dbReference type="PANTHER" id="PTHR11576">
    <property type="entry name" value="ZONA PELLUCIDA SPERM-BINDING PROTEIN 3"/>
    <property type="match status" value="1"/>
</dbReference>
<dbReference type="InterPro" id="IPR001507">
    <property type="entry name" value="ZP_dom"/>
</dbReference>
<proteinExistence type="inferred from homology"/>
<organism evidence="18 19">
    <name type="scientific">Esox lucius</name>
    <name type="common">Northern pike</name>
    <dbReference type="NCBI Taxonomy" id="8010"/>
    <lineage>
        <taxon>Eukaryota</taxon>
        <taxon>Metazoa</taxon>
        <taxon>Chordata</taxon>
        <taxon>Craniata</taxon>
        <taxon>Vertebrata</taxon>
        <taxon>Euteleostomi</taxon>
        <taxon>Actinopterygii</taxon>
        <taxon>Neopterygii</taxon>
        <taxon>Teleostei</taxon>
        <taxon>Protacanthopterygii</taxon>
        <taxon>Esociformes</taxon>
        <taxon>Esocidae</taxon>
        <taxon>Esox</taxon>
    </lineage>
</organism>
<dbReference type="GeneTree" id="ENSGT01030000234567"/>
<dbReference type="GO" id="GO:0005886">
    <property type="term" value="C:plasma membrane"/>
    <property type="evidence" value="ECO:0007669"/>
    <property type="project" value="UniProtKB-SubCell"/>
</dbReference>
<dbReference type="GO" id="GO:0031012">
    <property type="term" value="C:extracellular matrix"/>
    <property type="evidence" value="ECO:0007669"/>
    <property type="project" value="TreeGrafter"/>
</dbReference>
<dbReference type="PANTHER" id="PTHR11576:SF16">
    <property type="entry name" value="ZONA PELLUCIDA SPERM-BINDING PROTEIN 3"/>
    <property type="match status" value="1"/>
</dbReference>
<keyword evidence="12" id="KW-0472">Membrane</keyword>
<feature type="region of interest" description="Disordered" evidence="16">
    <location>
        <begin position="472"/>
        <end position="494"/>
    </location>
</feature>
<keyword evidence="10" id="KW-0732">Signal</keyword>